<keyword evidence="3" id="KW-0472">Membrane</keyword>
<evidence type="ECO:0000256" key="3">
    <source>
        <dbReference type="SAM" id="Phobius"/>
    </source>
</evidence>
<reference evidence="4 6" key="2">
    <citation type="journal article" date="2013" name="Nature">
        <title>Insights into bilaterian evolution from three spiralian genomes.</title>
        <authorList>
            <person name="Simakov O."/>
            <person name="Marletaz F."/>
            <person name="Cho S.J."/>
            <person name="Edsinger-Gonzales E."/>
            <person name="Havlak P."/>
            <person name="Hellsten U."/>
            <person name="Kuo D.H."/>
            <person name="Larsson T."/>
            <person name="Lv J."/>
            <person name="Arendt D."/>
            <person name="Savage R."/>
            <person name="Osoegawa K."/>
            <person name="de Jong P."/>
            <person name="Grimwood J."/>
            <person name="Chapman J.A."/>
            <person name="Shapiro H."/>
            <person name="Aerts A."/>
            <person name="Otillar R.P."/>
            <person name="Terry A.Y."/>
            <person name="Boore J.L."/>
            <person name="Grigoriev I.V."/>
            <person name="Lindberg D.R."/>
            <person name="Seaver E.C."/>
            <person name="Weisblat D.A."/>
            <person name="Putnam N.H."/>
            <person name="Rokhsar D.S."/>
        </authorList>
    </citation>
    <scope>NUCLEOTIDE SEQUENCE</scope>
</reference>
<proteinExistence type="predicted"/>
<keyword evidence="6" id="KW-1185">Reference proteome</keyword>
<evidence type="ECO:0000256" key="2">
    <source>
        <dbReference type="SAM" id="MobiDB-lite"/>
    </source>
</evidence>
<feature type="transmembrane region" description="Helical" evidence="3">
    <location>
        <begin position="6"/>
        <end position="24"/>
    </location>
</feature>
<evidence type="ECO:0000256" key="1">
    <source>
        <dbReference type="SAM" id="Coils"/>
    </source>
</evidence>
<sequence length="103" mass="11448">MSEQNLRIAILFLVVLSATCYYFYYTETIVSTELTKTLSRTLDGHFQANVTNEKLNIVIQELNGKIKSLEEQKKVADAGVALEKVDGDGLPSPPNDVKTSKKL</sequence>
<reference evidence="5" key="3">
    <citation type="submission" date="2015-06" db="UniProtKB">
        <authorList>
            <consortium name="EnsemblMetazoa"/>
        </authorList>
    </citation>
    <scope>IDENTIFICATION</scope>
</reference>
<dbReference type="Proteomes" id="UP000015101">
    <property type="component" value="Unassembled WGS sequence"/>
</dbReference>
<dbReference type="HOGENOM" id="CLU_2266642_0_0_1"/>
<evidence type="ECO:0000313" key="6">
    <source>
        <dbReference type="Proteomes" id="UP000015101"/>
    </source>
</evidence>
<dbReference type="AlphaFoldDB" id="T1EY48"/>
<name>T1EY48_HELRO</name>
<keyword evidence="1" id="KW-0175">Coiled coil</keyword>
<dbReference type="RefSeq" id="XP_009031608.1">
    <property type="nucleotide sequence ID" value="XM_009033360.1"/>
</dbReference>
<evidence type="ECO:0000313" key="4">
    <source>
        <dbReference type="EMBL" id="ESN90735.1"/>
    </source>
</evidence>
<reference evidence="6" key="1">
    <citation type="submission" date="2012-12" db="EMBL/GenBank/DDBJ databases">
        <authorList>
            <person name="Hellsten U."/>
            <person name="Grimwood J."/>
            <person name="Chapman J.A."/>
            <person name="Shapiro H."/>
            <person name="Aerts A."/>
            <person name="Otillar R.P."/>
            <person name="Terry A.Y."/>
            <person name="Boore J.L."/>
            <person name="Simakov O."/>
            <person name="Marletaz F."/>
            <person name="Cho S.-J."/>
            <person name="Edsinger-Gonzales E."/>
            <person name="Havlak P."/>
            <person name="Kuo D.-H."/>
            <person name="Larsson T."/>
            <person name="Lv J."/>
            <person name="Arendt D."/>
            <person name="Savage R."/>
            <person name="Osoegawa K."/>
            <person name="de Jong P."/>
            <person name="Lindberg D.R."/>
            <person name="Seaver E.C."/>
            <person name="Weisblat D.A."/>
            <person name="Putnam N.H."/>
            <person name="Grigoriev I.V."/>
            <person name="Rokhsar D.S."/>
        </authorList>
    </citation>
    <scope>NUCLEOTIDE SEQUENCE</scope>
</reference>
<dbReference type="EnsemblMetazoa" id="HelroT166437">
    <property type="protein sequence ID" value="HelroP166437"/>
    <property type="gene ID" value="HelroG166437"/>
</dbReference>
<protein>
    <submittedName>
        <fullName evidence="4 5">Uncharacterized protein</fullName>
    </submittedName>
</protein>
<dbReference type="EMBL" id="KB097753">
    <property type="protein sequence ID" value="ESN90735.1"/>
    <property type="molecule type" value="Genomic_DNA"/>
</dbReference>
<evidence type="ECO:0000313" key="5">
    <source>
        <dbReference type="EnsemblMetazoa" id="HelroP166437"/>
    </source>
</evidence>
<gene>
    <name evidence="5" type="primary">20201498</name>
    <name evidence="4" type="ORF">HELRODRAFT_166437</name>
</gene>
<feature type="coiled-coil region" evidence="1">
    <location>
        <begin position="52"/>
        <end position="79"/>
    </location>
</feature>
<dbReference type="GeneID" id="20201498"/>
<dbReference type="EMBL" id="AMQM01002376">
    <property type="status" value="NOT_ANNOTATED_CDS"/>
    <property type="molecule type" value="Genomic_DNA"/>
</dbReference>
<keyword evidence="3" id="KW-1133">Transmembrane helix</keyword>
<feature type="region of interest" description="Disordered" evidence="2">
    <location>
        <begin position="84"/>
        <end position="103"/>
    </location>
</feature>
<dbReference type="KEGG" id="hro:HELRODRAFT_166437"/>
<organism evidence="5 6">
    <name type="scientific">Helobdella robusta</name>
    <name type="common">Californian leech</name>
    <dbReference type="NCBI Taxonomy" id="6412"/>
    <lineage>
        <taxon>Eukaryota</taxon>
        <taxon>Metazoa</taxon>
        <taxon>Spiralia</taxon>
        <taxon>Lophotrochozoa</taxon>
        <taxon>Annelida</taxon>
        <taxon>Clitellata</taxon>
        <taxon>Hirudinea</taxon>
        <taxon>Rhynchobdellida</taxon>
        <taxon>Glossiphoniidae</taxon>
        <taxon>Helobdella</taxon>
    </lineage>
</organism>
<dbReference type="InParanoid" id="T1EY48"/>
<dbReference type="CTD" id="20201498"/>
<keyword evidence="3" id="KW-0812">Transmembrane</keyword>
<accession>T1EY48</accession>